<dbReference type="PANTHER" id="PTHR48466:SF2">
    <property type="entry name" value="OS10G0509000 PROTEIN"/>
    <property type="match status" value="1"/>
</dbReference>
<dbReference type="InterPro" id="IPR045076">
    <property type="entry name" value="MutS"/>
</dbReference>
<dbReference type="GO" id="GO:0019843">
    <property type="term" value="F:rRNA binding"/>
    <property type="evidence" value="ECO:0007669"/>
    <property type="project" value="UniProtKB-UniRule"/>
</dbReference>
<evidence type="ECO:0000256" key="4">
    <source>
        <dbReference type="ARBA" id="ARBA00022801"/>
    </source>
</evidence>
<keyword evidence="5 8" id="KW-0067">ATP-binding</keyword>
<dbReference type="Pfam" id="PF20297">
    <property type="entry name" value="MSSS"/>
    <property type="match status" value="1"/>
</dbReference>
<keyword evidence="3 8" id="KW-0547">Nucleotide-binding</keyword>
<dbReference type="SMART" id="SM00533">
    <property type="entry name" value="MUTSd"/>
    <property type="match status" value="1"/>
</dbReference>
<keyword evidence="12" id="KW-1185">Reference proteome</keyword>
<keyword evidence="1 8" id="KW-0540">Nuclease</keyword>
<dbReference type="EC" id="3.6.4.-" evidence="8"/>
<gene>
    <name evidence="8" type="primary">mutS2</name>
    <name evidence="8" type="synonym">rqcU</name>
    <name evidence="11" type="ORF">FYJ71_00715</name>
</gene>
<dbReference type="GO" id="GO:0006298">
    <property type="term" value="P:mismatch repair"/>
    <property type="evidence" value="ECO:0007669"/>
    <property type="project" value="InterPro"/>
</dbReference>
<dbReference type="FunFam" id="3.40.50.300:FF:000830">
    <property type="entry name" value="Endonuclease MutS2"/>
    <property type="match status" value="1"/>
</dbReference>
<dbReference type="NCBIfam" id="TIGR01069">
    <property type="entry name" value="mutS2"/>
    <property type="match status" value="1"/>
</dbReference>
<dbReference type="InterPro" id="IPR036063">
    <property type="entry name" value="Smr_dom_sf"/>
</dbReference>
<dbReference type="InterPro" id="IPR002625">
    <property type="entry name" value="Smr_dom"/>
</dbReference>
<evidence type="ECO:0000259" key="10">
    <source>
        <dbReference type="PROSITE" id="PS50828"/>
    </source>
</evidence>
<proteinExistence type="inferred from homology"/>
<dbReference type="EMBL" id="VUNE01000001">
    <property type="protein sequence ID" value="MST61505.1"/>
    <property type="molecule type" value="Genomic_DNA"/>
</dbReference>
<dbReference type="GO" id="GO:0030983">
    <property type="term" value="F:mismatched DNA binding"/>
    <property type="evidence" value="ECO:0007669"/>
    <property type="project" value="InterPro"/>
</dbReference>
<dbReference type="GO" id="GO:0005524">
    <property type="term" value="F:ATP binding"/>
    <property type="evidence" value="ECO:0007669"/>
    <property type="project" value="UniProtKB-UniRule"/>
</dbReference>
<dbReference type="EC" id="3.1.-.-" evidence="8"/>
<dbReference type="SUPFAM" id="SSF48334">
    <property type="entry name" value="DNA repair protein MutS, domain III"/>
    <property type="match status" value="1"/>
</dbReference>
<dbReference type="Pfam" id="PF00488">
    <property type="entry name" value="MutS_V"/>
    <property type="match status" value="1"/>
</dbReference>
<dbReference type="GO" id="GO:0004519">
    <property type="term" value="F:endonuclease activity"/>
    <property type="evidence" value="ECO:0007669"/>
    <property type="project" value="UniProtKB-UniRule"/>
</dbReference>
<comment type="function">
    <text evidence="8">Acts as a ribosome collision sensor, splitting the ribosome into its 2 subunits. Detects stalled/collided 70S ribosomes which it binds and splits by an ATP-hydrolysis driven conformational change. Acts upstream of the ribosome quality control system (RQC), a ribosome-associated complex that mediates the extraction of incompletely synthesized nascent chains from stalled ribosomes and their subsequent degradation. Probably generates substrates for RQC.</text>
</comment>
<feature type="binding site" evidence="8">
    <location>
        <begin position="350"/>
        <end position="357"/>
    </location>
    <ligand>
        <name>ATP</name>
        <dbReference type="ChEBI" id="CHEBI:30616"/>
    </ligand>
</feature>
<dbReference type="CDD" id="cd03280">
    <property type="entry name" value="ABC_MutS2"/>
    <property type="match status" value="1"/>
</dbReference>
<dbReference type="GO" id="GO:0043023">
    <property type="term" value="F:ribosomal large subunit binding"/>
    <property type="evidence" value="ECO:0007669"/>
    <property type="project" value="UniProtKB-UniRule"/>
</dbReference>
<dbReference type="AlphaFoldDB" id="A0A6N7WX86"/>
<dbReference type="InterPro" id="IPR005747">
    <property type="entry name" value="MutS2"/>
</dbReference>
<evidence type="ECO:0000256" key="5">
    <source>
        <dbReference type="ARBA" id="ARBA00022840"/>
    </source>
</evidence>
<dbReference type="HAMAP" id="MF_00092">
    <property type="entry name" value="MutS2"/>
    <property type="match status" value="1"/>
</dbReference>
<dbReference type="InterPro" id="IPR007696">
    <property type="entry name" value="DNA_mismatch_repair_MutS_core"/>
</dbReference>
<evidence type="ECO:0000256" key="7">
    <source>
        <dbReference type="ARBA" id="ARBA00023125"/>
    </source>
</evidence>
<dbReference type="InterPro" id="IPR036187">
    <property type="entry name" value="DNA_mismatch_repair_MutS_sf"/>
</dbReference>
<reference evidence="11 12" key="1">
    <citation type="submission" date="2019-08" db="EMBL/GenBank/DDBJ databases">
        <title>In-depth cultivation of the pig gut microbiome towards novel bacterial diversity and tailored functional studies.</title>
        <authorList>
            <person name="Wylensek D."/>
            <person name="Hitch T.C.A."/>
            <person name="Clavel T."/>
        </authorList>
    </citation>
    <scope>NUCLEOTIDE SEQUENCE [LARGE SCALE GENOMIC DNA]</scope>
    <source>
        <strain evidence="11 12">WCA-SAB-591-4A-A</strain>
    </source>
</reference>
<dbReference type="PIRSF" id="PIRSF005814">
    <property type="entry name" value="MutS_YshD"/>
    <property type="match status" value="1"/>
</dbReference>
<evidence type="ECO:0000256" key="6">
    <source>
        <dbReference type="ARBA" id="ARBA00022884"/>
    </source>
</evidence>
<dbReference type="PROSITE" id="PS00486">
    <property type="entry name" value="DNA_MISMATCH_REPAIR_2"/>
    <property type="match status" value="1"/>
</dbReference>
<evidence type="ECO:0000256" key="2">
    <source>
        <dbReference type="ARBA" id="ARBA00022730"/>
    </source>
</evidence>
<dbReference type="PROSITE" id="PS50828">
    <property type="entry name" value="SMR"/>
    <property type="match status" value="1"/>
</dbReference>
<comment type="caution">
    <text evidence="11">The sequence shown here is derived from an EMBL/GenBank/DDBJ whole genome shotgun (WGS) entry which is preliminary data.</text>
</comment>
<comment type="similarity">
    <text evidence="8">Belongs to the DNA mismatch repair MutS family. MutS2 subfamily.</text>
</comment>
<dbReference type="SUPFAM" id="SSF160443">
    <property type="entry name" value="SMR domain-like"/>
    <property type="match status" value="1"/>
</dbReference>
<sequence>MDKKYYRVLEIDKILGMLKDKASSSLGVNIIENLNPFSDYNDVKHALQETTEAQSILIKRGHVPIQGIHDIINQAKRAEIGATLDPKSLIMIADTMRTTRILSNILSGDIKVDNFGNGANSNDEGSYDNKYPIVNSLANSLYIHRDIEDAILNAVVSEIEISDNASSELRSIRRRIVQKNQSIRSKLNGIISSATYQKYLQDAIISVRGDRFVVPVKAEYRSMVSGIIHDQSSSGATLFIEPMSIVEMNNDLRQLKLSENEEIERILSELSSMVGEVSRELISNQEILAKIDFIFAKGKLSIAMKGIEPKLNEEKKFKIVKGRHPLLDKKSVVANTVELGYDYSTLLITGPNTGGKTVTIKMIGLFALMTQCGLHIPADYGSSMCVYDNIFADIGDDQSIEQNLSTFSSHMTRIVNILENTTEDSLVIFDELGAGTDPEEGAALAIAILEQIRSVGASCIATTHYSELKKYALAKKDVENAAVEFDMESLSPTYRLLIGVPGKSNAFEISKKLGLSEFTIEEAKKYLTSEDIELEEVLQGVEKNRLKIEEELKIAEQSREEAERLKSELFGKLEKFEKSKAKAMENARSEAFSIIRQAKETTDNLIKELRKIEHERASKEKDRRIDEIKKEISQSMGSLQPSVESMVVPKFSSSEIKNLKPGEDVNIITLRQEGTVISSDDKKKEAVVQVGVMKMTLPYKSLKKISKKEKSTVTKATRKVIKSKSGNIKREVDLRGMNLEEAIYEVEKYLDDATMAGHDEVTIIHGVGTGVLKKGITELLKKNPHVKSMRKGEYGEGGMGVTIVTIK</sequence>
<dbReference type="SUPFAM" id="SSF52540">
    <property type="entry name" value="P-loop containing nucleoside triphosphate hydrolases"/>
    <property type="match status" value="1"/>
</dbReference>
<keyword evidence="8 11" id="KW-0255">Endonuclease</keyword>
<keyword evidence="4 8" id="KW-0378">Hydrolase</keyword>
<comment type="function">
    <text evidence="8">Endonuclease that is involved in the suppression of homologous recombination and thus may have a key role in the control of bacterial genetic diversity.</text>
</comment>
<organism evidence="11 12">
    <name type="scientific">Peptostreptococcus porci</name>
    <dbReference type="NCBI Taxonomy" id="2652282"/>
    <lineage>
        <taxon>Bacteria</taxon>
        <taxon>Bacillati</taxon>
        <taxon>Bacillota</taxon>
        <taxon>Clostridia</taxon>
        <taxon>Peptostreptococcales</taxon>
        <taxon>Peptostreptococcaceae</taxon>
        <taxon>Peptostreptococcus</taxon>
    </lineage>
</organism>
<dbReference type="GO" id="GO:0045910">
    <property type="term" value="P:negative regulation of DNA recombination"/>
    <property type="evidence" value="ECO:0007669"/>
    <property type="project" value="InterPro"/>
</dbReference>
<feature type="coiled-coil region" evidence="9">
    <location>
        <begin position="538"/>
        <end position="631"/>
    </location>
</feature>
<dbReference type="RefSeq" id="WP_154536939.1">
    <property type="nucleotide sequence ID" value="NZ_VUNE01000001.1"/>
</dbReference>
<dbReference type="Gene3D" id="3.30.1370.110">
    <property type="match status" value="1"/>
</dbReference>
<evidence type="ECO:0000256" key="1">
    <source>
        <dbReference type="ARBA" id="ARBA00022722"/>
    </source>
</evidence>
<dbReference type="InterPro" id="IPR027417">
    <property type="entry name" value="P-loop_NTPase"/>
</dbReference>
<keyword evidence="7 8" id="KW-0238">DNA-binding</keyword>
<dbReference type="Pfam" id="PF01713">
    <property type="entry name" value="Smr"/>
    <property type="match status" value="1"/>
</dbReference>
<comment type="subunit">
    <text evidence="8">Homodimer. Binds to stalled ribosomes, contacting rRNA.</text>
</comment>
<dbReference type="Gene3D" id="3.40.50.300">
    <property type="entry name" value="P-loop containing nucleotide triphosphate hydrolases"/>
    <property type="match status" value="1"/>
</dbReference>
<evidence type="ECO:0000256" key="3">
    <source>
        <dbReference type="ARBA" id="ARBA00022741"/>
    </source>
</evidence>
<dbReference type="InterPro" id="IPR046893">
    <property type="entry name" value="MSSS"/>
</dbReference>
<keyword evidence="2 8" id="KW-0699">rRNA-binding</keyword>
<name>A0A6N7WX86_9FIRM</name>
<evidence type="ECO:0000313" key="12">
    <source>
        <dbReference type="Proteomes" id="UP000440713"/>
    </source>
</evidence>
<dbReference type="CDD" id="cd06503">
    <property type="entry name" value="ATP-synt_Fo_b"/>
    <property type="match status" value="1"/>
</dbReference>
<dbReference type="GO" id="GO:0140664">
    <property type="term" value="F:ATP-dependent DNA damage sensor activity"/>
    <property type="evidence" value="ECO:0007669"/>
    <property type="project" value="InterPro"/>
</dbReference>
<accession>A0A6N7WX86</accession>
<dbReference type="SMART" id="SM00463">
    <property type="entry name" value="SMR"/>
    <property type="match status" value="1"/>
</dbReference>
<dbReference type="GO" id="GO:0016887">
    <property type="term" value="F:ATP hydrolysis activity"/>
    <property type="evidence" value="ECO:0007669"/>
    <property type="project" value="InterPro"/>
</dbReference>
<evidence type="ECO:0000256" key="8">
    <source>
        <dbReference type="HAMAP-Rule" id="MF_00092"/>
    </source>
</evidence>
<dbReference type="SMART" id="SM00534">
    <property type="entry name" value="MUTSac"/>
    <property type="match status" value="1"/>
</dbReference>
<evidence type="ECO:0000256" key="9">
    <source>
        <dbReference type="SAM" id="Coils"/>
    </source>
</evidence>
<dbReference type="PANTHER" id="PTHR48466">
    <property type="entry name" value="OS10G0509000 PROTEIN-RELATED"/>
    <property type="match status" value="1"/>
</dbReference>
<protein>
    <recommendedName>
        <fullName evidence="8">Endonuclease MutS2</fullName>
        <ecNumber evidence="8">3.1.-.-</ecNumber>
    </recommendedName>
    <alternativeName>
        <fullName evidence="8">Ribosome-associated protein quality control-upstream factor</fullName>
        <shortName evidence="8">RQC-upstream factor</shortName>
        <shortName evidence="8">RqcU</shortName>
        <ecNumber evidence="8">3.6.4.-</ecNumber>
    </alternativeName>
</protein>
<dbReference type="GO" id="GO:0072344">
    <property type="term" value="P:rescue of stalled ribosome"/>
    <property type="evidence" value="ECO:0007669"/>
    <property type="project" value="UniProtKB-UniRule"/>
</dbReference>
<feature type="domain" description="Smr" evidence="10">
    <location>
        <begin position="732"/>
        <end position="807"/>
    </location>
</feature>
<evidence type="ECO:0000313" key="11">
    <source>
        <dbReference type="EMBL" id="MST61505.1"/>
    </source>
</evidence>
<dbReference type="InterPro" id="IPR000432">
    <property type="entry name" value="DNA_mismatch_repair_MutS_C"/>
</dbReference>
<dbReference type="Proteomes" id="UP000440713">
    <property type="component" value="Unassembled WGS sequence"/>
</dbReference>
<keyword evidence="6 8" id="KW-0694">RNA-binding</keyword>
<keyword evidence="9" id="KW-0175">Coiled coil</keyword>